<proteinExistence type="predicted"/>
<dbReference type="GeneTree" id="ENSGT00950000183190"/>
<keyword evidence="7" id="KW-1185">Reference proteome</keyword>
<organism evidence="6 7">
    <name type="scientific">Eptatretus burgeri</name>
    <name type="common">Inshore hagfish</name>
    <dbReference type="NCBI Taxonomy" id="7764"/>
    <lineage>
        <taxon>Eukaryota</taxon>
        <taxon>Metazoa</taxon>
        <taxon>Chordata</taxon>
        <taxon>Craniata</taxon>
        <taxon>Vertebrata</taxon>
        <taxon>Cyclostomata</taxon>
        <taxon>Myxini</taxon>
        <taxon>Myxiniformes</taxon>
        <taxon>Myxinidae</taxon>
        <taxon>Eptatretinae</taxon>
        <taxon>Eptatretus</taxon>
    </lineage>
</organism>
<dbReference type="InterPro" id="IPR052593">
    <property type="entry name" value="MT-associated_AKAP9-binding"/>
</dbReference>
<dbReference type="GO" id="GO:0007098">
    <property type="term" value="P:centrosome cycle"/>
    <property type="evidence" value="ECO:0007669"/>
    <property type="project" value="TreeGrafter"/>
</dbReference>
<reference evidence="6" key="2">
    <citation type="submission" date="2025-09" db="UniProtKB">
        <authorList>
            <consortium name="Ensembl"/>
        </authorList>
    </citation>
    <scope>IDENTIFICATION</scope>
</reference>
<dbReference type="GO" id="GO:0090063">
    <property type="term" value="P:positive regulation of microtubule nucleation"/>
    <property type="evidence" value="ECO:0007669"/>
    <property type="project" value="TreeGrafter"/>
</dbReference>
<feature type="domain" description="Centrosomin N-terminal motif 1" evidence="5">
    <location>
        <begin position="108"/>
        <end position="180"/>
    </location>
</feature>
<comment type="subcellular location">
    <subcellularLocation>
        <location evidence="1">Cytoplasm</location>
    </subcellularLocation>
</comment>
<evidence type="ECO:0000313" key="7">
    <source>
        <dbReference type="Proteomes" id="UP000694388"/>
    </source>
</evidence>
<dbReference type="Proteomes" id="UP000694388">
    <property type="component" value="Unplaced"/>
</dbReference>
<feature type="coiled-coil region" evidence="3">
    <location>
        <begin position="711"/>
        <end position="812"/>
    </location>
</feature>
<dbReference type="Ensembl" id="ENSEBUT00000024203.1">
    <property type="protein sequence ID" value="ENSEBUP00000023627.1"/>
    <property type="gene ID" value="ENSEBUG00000014556.1"/>
</dbReference>
<feature type="coiled-coil region" evidence="3">
    <location>
        <begin position="109"/>
        <end position="225"/>
    </location>
</feature>
<keyword evidence="2" id="KW-0963">Cytoplasm</keyword>
<reference evidence="6" key="1">
    <citation type="submission" date="2025-08" db="UniProtKB">
        <authorList>
            <consortium name="Ensembl"/>
        </authorList>
    </citation>
    <scope>IDENTIFICATION</scope>
</reference>
<dbReference type="AlphaFoldDB" id="A0A8C4R3J2"/>
<evidence type="ECO:0000256" key="4">
    <source>
        <dbReference type="SAM" id="MobiDB-lite"/>
    </source>
</evidence>
<dbReference type="Pfam" id="PF07989">
    <property type="entry name" value="Cnn_1N"/>
    <property type="match status" value="1"/>
</dbReference>
<feature type="region of interest" description="Disordered" evidence="4">
    <location>
        <begin position="248"/>
        <end position="274"/>
    </location>
</feature>
<dbReference type="GO" id="GO:0060090">
    <property type="term" value="F:molecular adaptor activity"/>
    <property type="evidence" value="ECO:0007669"/>
    <property type="project" value="TreeGrafter"/>
</dbReference>
<dbReference type="GO" id="GO:1903358">
    <property type="term" value="P:regulation of Golgi organization"/>
    <property type="evidence" value="ECO:0007669"/>
    <property type="project" value="TreeGrafter"/>
</dbReference>
<dbReference type="OMA" id="NNANHEK"/>
<dbReference type="PANTHER" id="PTHR46501">
    <property type="entry name" value="MYOMEGALIN"/>
    <property type="match status" value="1"/>
</dbReference>
<dbReference type="GO" id="GO:0005794">
    <property type="term" value="C:Golgi apparatus"/>
    <property type="evidence" value="ECO:0007669"/>
    <property type="project" value="TreeGrafter"/>
</dbReference>
<evidence type="ECO:0000256" key="1">
    <source>
        <dbReference type="ARBA" id="ARBA00004496"/>
    </source>
</evidence>
<feature type="coiled-coil region" evidence="3">
    <location>
        <begin position="336"/>
        <end position="366"/>
    </location>
</feature>
<dbReference type="InterPro" id="IPR012943">
    <property type="entry name" value="Cnn_1N"/>
</dbReference>
<evidence type="ECO:0000259" key="5">
    <source>
        <dbReference type="Pfam" id="PF07989"/>
    </source>
</evidence>
<evidence type="ECO:0000256" key="3">
    <source>
        <dbReference type="SAM" id="Coils"/>
    </source>
</evidence>
<evidence type="ECO:0000313" key="6">
    <source>
        <dbReference type="Ensembl" id="ENSEBUP00000023627.1"/>
    </source>
</evidence>
<evidence type="ECO:0000256" key="2">
    <source>
        <dbReference type="ARBA" id="ARBA00022490"/>
    </source>
</evidence>
<name>A0A8C4R3J2_EPTBU</name>
<protein>
    <recommendedName>
        <fullName evidence="5">Centrosomin N-terminal motif 1 domain-containing protein</fullName>
    </recommendedName>
</protein>
<feature type="coiled-coil region" evidence="3">
    <location>
        <begin position="401"/>
        <end position="508"/>
    </location>
</feature>
<dbReference type="PANTHER" id="PTHR46501:SF10">
    <property type="entry name" value="CENTROSOMIN"/>
    <property type="match status" value="1"/>
</dbReference>
<accession>A0A8C4R3J2</accession>
<keyword evidence="3" id="KW-0175">Coiled coil</keyword>
<dbReference type="GO" id="GO:0005813">
    <property type="term" value="C:centrosome"/>
    <property type="evidence" value="ECO:0007669"/>
    <property type="project" value="TreeGrafter"/>
</dbReference>
<sequence>MLSAITRVAKILQMPCVLNKEGQFCRVLTIIVYTHHHCCCFFLRPFTVILVMEYHVTFLLIRFSFLSPSAKLPSLCNASGASEASSFNVPEVLEQVIPTQLIASRALTMKDCEQQIADLKKENFSLKLRIYFLEERVQRGCEEDLQDVYRTNIELKVEAESLRRELKEKKELLLKASDAVEVLAAARDAEALNVRQEASSEVQQLREEKRLLEQAVLEMREEAEHMAQIAEADKLRVLQLQSEMQAAHKVQLSEGQSVPDKGGSSHPDKQGGRSEIWNTLQDSQVQNGRLQAENECLGEQHNSLRVKNCQLETEKRHIQMEYGKLQVGSAHLHTEKTRLETENGQLQKENNHLEMLNRQLQAENSKLQVGNNYKEKENVRLVFELEQKRAESGKLTELMTLQSLETQVAKLQEELIKSHQERLVLQEHLKKEKVRCDELRQSLKHVSEERQDEKNDSEEHNRLVNALEQAQSETLSLRDAQRTAEAANQELLEKLAEKEEKMSVQEQNILKRDKAIQGLTMALRAKDKEMEELCTQIEEKDGALASARDLAHKAQMAKFQGTGEQQALLNEKQEEELQLHACLLQCKGQLQAVSRELARRTQELAAACASRNAADVERDETLSDLHRCKHRLQELRETGRRQQAEASDREYSLSQRYDTLLAEEQRQRHSQELLVARLSDSLKHKDSLLQEYLEMLKSPSEQCEDGTSVLISKLRERLKDREQALERAFGDQVMAVQDKEKEISDLRLTLRERESNLERMQCLLRDNEASMTSLDEIIREKDKELQQLATAYKDLQRERRRLEEEHASTLADRDSLTTQQCSMLDILSRDLQVCCCNGFSMLSYFIYLFLNVQASL</sequence>